<sequence>MAADTLKPKELDTLEFAMEVYGGKEKIIDSTDLGAVCRAMSCNPSVETLEKLGQGKKLGEKTLKLEDVVPVIVQLKKEKKDEGCYEDFIECLKLYDKNEDGHMLLGELQHMLSTLGEKLTDDQVEELFEDCLDEEDDEGQIEYDPFLRRMCELDPPLKRKKK</sequence>
<evidence type="ECO:0000256" key="6">
    <source>
        <dbReference type="ARBA" id="ARBA00023179"/>
    </source>
</evidence>
<name>A0ABD1EYN2_HYPHA</name>
<evidence type="ECO:0000313" key="9">
    <source>
        <dbReference type="Proteomes" id="UP001566132"/>
    </source>
</evidence>
<keyword evidence="6" id="KW-0514">Muscle protein</keyword>
<proteinExistence type="predicted"/>
<organism evidence="8 9">
    <name type="scientific">Hypothenemus hampei</name>
    <name type="common">Coffee berry borer</name>
    <dbReference type="NCBI Taxonomy" id="57062"/>
    <lineage>
        <taxon>Eukaryota</taxon>
        <taxon>Metazoa</taxon>
        <taxon>Ecdysozoa</taxon>
        <taxon>Arthropoda</taxon>
        <taxon>Hexapoda</taxon>
        <taxon>Insecta</taxon>
        <taxon>Pterygota</taxon>
        <taxon>Neoptera</taxon>
        <taxon>Endopterygota</taxon>
        <taxon>Coleoptera</taxon>
        <taxon>Polyphaga</taxon>
        <taxon>Cucujiformia</taxon>
        <taxon>Curculionidae</taxon>
        <taxon>Scolytinae</taxon>
        <taxon>Hypothenemus</taxon>
    </lineage>
</organism>
<dbReference type="Pfam" id="PF13499">
    <property type="entry name" value="EF-hand_7"/>
    <property type="match status" value="1"/>
</dbReference>
<dbReference type="InterPro" id="IPR050230">
    <property type="entry name" value="CALM/Myosin/TropC-like"/>
</dbReference>
<evidence type="ECO:0000259" key="7">
    <source>
        <dbReference type="PROSITE" id="PS50222"/>
    </source>
</evidence>
<keyword evidence="9" id="KW-1185">Reference proteome</keyword>
<dbReference type="PANTHER" id="PTHR23048:SF33">
    <property type="entry name" value="MYOSIN LIGHT CHAIN ALKALI"/>
    <property type="match status" value="1"/>
</dbReference>
<dbReference type="SUPFAM" id="SSF47473">
    <property type="entry name" value="EF-hand"/>
    <property type="match status" value="1"/>
</dbReference>
<comment type="caution">
    <text evidence="8">The sequence shown here is derived from an EMBL/GenBank/DDBJ whole genome shotgun (WGS) entry which is preliminary data.</text>
</comment>
<evidence type="ECO:0000256" key="4">
    <source>
        <dbReference type="ARBA" id="ARBA00023123"/>
    </source>
</evidence>
<dbReference type="GO" id="GO:0016459">
    <property type="term" value="C:myosin complex"/>
    <property type="evidence" value="ECO:0007669"/>
    <property type="project" value="UniProtKB-KW"/>
</dbReference>
<reference evidence="8 9" key="1">
    <citation type="submission" date="2024-05" db="EMBL/GenBank/DDBJ databases">
        <title>Genetic variation in Jamaican populations of the coffee berry borer (Hypothenemus hampei).</title>
        <authorList>
            <person name="Errbii M."/>
            <person name="Myrie A."/>
        </authorList>
    </citation>
    <scope>NUCLEOTIDE SEQUENCE [LARGE SCALE GENOMIC DNA]</scope>
    <source>
        <strain evidence="8">JA-Hopewell-2020-01-JO</strain>
        <tissue evidence="8">Whole body</tissue>
    </source>
</reference>
<dbReference type="InterPro" id="IPR002048">
    <property type="entry name" value="EF_hand_dom"/>
</dbReference>
<comment type="subunit">
    <text evidence="1">Myosin is a hexamer of 2 heavy chains and 4 light chains.</text>
</comment>
<dbReference type="PANTHER" id="PTHR23048">
    <property type="entry name" value="MYOSIN LIGHT CHAIN 1, 3"/>
    <property type="match status" value="1"/>
</dbReference>
<gene>
    <name evidence="8" type="ORF">ABEB36_005559</name>
</gene>
<keyword evidence="5" id="KW-0505">Motor protein</keyword>
<keyword evidence="4" id="KW-0518">Myosin</keyword>
<feature type="domain" description="EF-hand" evidence="7">
    <location>
        <begin position="83"/>
        <end position="118"/>
    </location>
</feature>
<dbReference type="PROSITE" id="PS50222">
    <property type="entry name" value="EF_HAND_2"/>
    <property type="match status" value="1"/>
</dbReference>
<keyword evidence="3" id="KW-0677">Repeat</keyword>
<evidence type="ECO:0000313" key="8">
    <source>
        <dbReference type="EMBL" id="KAL1506141.1"/>
    </source>
</evidence>
<accession>A0ABD1EYN2</accession>
<dbReference type="AlphaFoldDB" id="A0ABD1EYN2"/>
<dbReference type="InterPro" id="IPR011992">
    <property type="entry name" value="EF-hand-dom_pair"/>
</dbReference>
<evidence type="ECO:0000256" key="3">
    <source>
        <dbReference type="ARBA" id="ARBA00022737"/>
    </source>
</evidence>
<dbReference type="Gene3D" id="1.10.238.10">
    <property type="entry name" value="EF-hand"/>
    <property type="match status" value="2"/>
</dbReference>
<protein>
    <recommendedName>
        <fullName evidence="2">Myosin light chain alkali</fullName>
    </recommendedName>
</protein>
<evidence type="ECO:0000256" key="2">
    <source>
        <dbReference type="ARBA" id="ARBA00019148"/>
    </source>
</evidence>
<evidence type="ECO:0000256" key="1">
    <source>
        <dbReference type="ARBA" id="ARBA00011445"/>
    </source>
</evidence>
<dbReference type="FunFam" id="1.10.238.10:FF:000001">
    <property type="entry name" value="Calmodulin 1"/>
    <property type="match status" value="1"/>
</dbReference>
<evidence type="ECO:0000256" key="5">
    <source>
        <dbReference type="ARBA" id="ARBA00023175"/>
    </source>
</evidence>
<dbReference type="Proteomes" id="UP001566132">
    <property type="component" value="Unassembled WGS sequence"/>
</dbReference>
<dbReference type="EMBL" id="JBDJPC010000004">
    <property type="protein sequence ID" value="KAL1506141.1"/>
    <property type="molecule type" value="Genomic_DNA"/>
</dbReference>